<evidence type="ECO:0000313" key="10">
    <source>
        <dbReference type="Proteomes" id="UP000239663"/>
    </source>
</evidence>
<dbReference type="InterPro" id="IPR042088">
    <property type="entry name" value="OligoPept_F_C"/>
</dbReference>
<keyword evidence="3 6" id="KW-0378">Hydrolase</keyword>
<keyword evidence="1 6" id="KW-0645">Protease</keyword>
<evidence type="ECO:0000256" key="4">
    <source>
        <dbReference type="ARBA" id="ARBA00022833"/>
    </source>
</evidence>
<dbReference type="Proteomes" id="UP000239663">
    <property type="component" value="Unassembled WGS sequence"/>
</dbReference>
<dbReference type="InterPro" id="IPR001567">
    <property type="entry name" value="Pept_M3A_M3B_dom"/>
</dbReference>
<comment type="cofactor">
    <cofactor evidence="6">
        <name>Zn(2+)</name>
        <dbReference type="ChEBI" id="CHEBI:29105"/>
    </cofactor>
    <text evidence="6">Binds 1 zinc ion.</text>
</comment>
<feature type="domain" description="Oligopeptidase F N-terminal" evidence="8">
    <location>
        <begin position="114"/>
        <end position="178"/>
    </location>
</feature>
<dbReference type="SUPFAM" id="SSF55486">
    <property type="entry name" value="Metalloproteases ('zincins'), catalytic domain"/>
    <property type="match status" value="1"/>
</dbReference>
<evidence type="ECO:0000259" key="7">
    <source>
        <dbReference type="Pfam" id="PF01432"/>
    </source>
</evidence>
<evidence type="ECO:0000313" key="9">
    <source>
        <dbReference type="EMBL" id="PQD96628.1"/>
    </source>
</evidence>
<proteinExistence type="inferred from homology"/>
<evidence type="ECO:0000256" key="1">
    <source>
        <dbReference type="ARBA" id="ARBA00022670"/>
    </source>
</evidence>
<keyword evidence="10" id="KW-1185">Reference proteome</keyword>
<evidence type="ECO:0000256" key="6">
    <source>
        <dbReference type="RuleBase" id="RU003435"/>
    </source>
</evidence>
<reference evidence="9 10" key="1">
    <citation type="submission" date="2017-12" db="EMBL/GenBank/DDBJ databases">
        <title>Taxonomic description and draft genome of Pradoshia cofamensis Gen. nov., sp. nov., a thermotolerant bacillale isolated from anterior gut of earthworm Eisenia fetida.</title>
        <authorList>
            <person name="Saha T."/>
            <person name="Chakraborty R."/>
        </authorList>
    </citation>
    <scope>NUCLEOTIDE SEQUENCE [LARGE SCALE GENOMIC DNA]</scope>
    <source>
        <strain evidence="9 10">EAG3</strain>
    </source>
</reference>
<dbReference type="CDD" id="cd09607">
    <property type="entry name" value="M3B_PepF"/>
    <property type="match status" value="1"/>
</dbReference>
<dbReference type="InterPro" id="IPR034006">
    <property type="entry name" value="M3B_PepF_2"/>
</dbReference>
<dbReference type="Gene3D" id="1.10.1370.20">
    <property type="entry name" value="Oligoendopeptidase f, C-terminal domain"/>
    <property type="match status" value="1"/>
</dbReference>
<feature type="domain" description="Peptidase M3A/M3B catalytic" evidence="7">
    <location>
        <begin position="202"/>
        <end position="581"/>
    </location>
</feature>
<protein>
    <submittedName>
        <fullName evidence="9">Oligoendopeptidase</fullName>
    </submittedName>
</protein>
<dbReference type="Pfam" id="PF08439">
    <property type="entry name" value="Peptidase_M3_N"/>
    <property type="match status" value="1"/>
</dbReference>
<evidence type="ECO:0000259" key="8">
    <source>
        <dbReference type="Pfam" id="PF08439"/>
    </source>
</evidence>
<comment type="caution">
    <text evidence="9">The sequence shown here is derived from an EMBL/GenBank/DDBJ whole genome shotgun (WGS) entry which is preliminary data.</text>
</comment>
<dbReference type="Pfam" id="PF01432">
    <property type="entry name" value="Peptidase_M3"/>
    <property type="match status" value="1"/>
</dbReference>
<dbReference type="PANTHER" id="PTHR34217">
    <property type="entry name" value="METAL-DEPENDENT CARBOXYPEPTIDASE"/>
    <property type="match status" value="1"/>
</dbReference>
<dbReference type="InterPro" id="IPR013647">
    <property type="entry name" value="OligopepF_N_dom"/>
</dbReference>
<dbReference type="AlphaFoldDB" id="A0A2S7N3N5"/>
<sequence length="597" mass="68052">MSYSLKWDLDGIFTGGSQSAELAAKLEKIKEALVVYKEEVKNFTPIQEKQEMEQLVRILEKTEEIEKAVSQVVAFLECLTAQDVHDTKADQLNGEAYSLISEFQTAFTGFTIKLVQIDENLWGELLKDPALSEIAFYLNEKREHGKEQLSEAEEALINALKVDGYIGWSTHYDSLVKTIEIPYTDKDGKEVLLSAGQAFNKMMDDPDPEVRADLFVKWEKAWHEKAPLFADTLNHLGGFRLADYKAHGVTDFMKEPLQYNRMKKETLDVMWDVIAKNKQPFVDFLNRKAQIFGKEKLSWVDVDAPIVTTEPKHYSYDEGAKFIIDNFAKFGYELPKFAEQAFENAWIEAEDRPGKRPGGFCTSFPETNESRIFMTYSGSPSGVATLAHELGHAFHSHVLNGKPFFNTEYAMNVAETASTFAEQICSDASVRAAESDAEKITLLDTKIQNAIAMFMNIHARFIFETNFYQERQKGLVSAERLDELMEEAQKESYQNALSEYHPSFWASKLHFYIAEVPFYNFPYTFGYLFSLGIYHLSLKEGKAFEEKYIALLQDTAAMTTEELAMKHLGVDLTKPDFWQAGVDLAIADVKEFLELTK</sequence>
<dbReference type="NCBIfam" id="TIGR02290">
    <property type="entry name" value="M3_fam_3"/>
    <property type="match status" value="1"/>
</dbReference>
<dbReference type="Gene3D" id="1.20.140.70">
    <property type="entry name" value="Oligopeptidase f, N-terminal domain"/>
    <property type="match status" value="1"/>
</dbReference>
<dbReference type="RefSeq" id="WP_104847725.1">
    <property type="nucleotide sequence ID" value="NZ_PKOZ01000001.1"/>
</dbReference>
<organism evidence="9 10">
    <name type="scientific">Pradoshia eiseniae</name>
    <dbReference type="NCBI Taxonomy" id="2064768"/>
    <lineage>
        <taxon>Bacteria</taxon>
        <taxon>Bacillati</taxon>
        <taxon>Bacillota</taxon>
        <taxon>Bacilli</taxon>
        <taxon>Bacillales</taxon>
        <taxon>Bacillaceae</taxon>
        <taxon>Pradoshia</taxon>
    </lineage>
</organism>
<accession>A0A2S7N3N5</accession>
<dbReference type="OrthoDB" id="9769691at2"/>
<keyword evidence="5 6" id="KW-0482">Metalloprotease</keyword>
<evidence type="ECO:0000256" key="2">
    <source>
        <dbReference type="ARBA" id="ARBA00022723"/>
    </source>
</evidence>
<keyword evidence="2 6" id="KW-0479">Metal-binding</keyword>
<evidence type="ECO:0000256" key="3">
    <source>
        <dbReference type="ARBA" id="ARBA00022801"/>
    </source>
</evidence>
<dbReference type="GO" id="GO:0004222">
    <property type="term" value="F:metalloendopeptidase activity"/>
    <property type="evidence" value="ECO:0007669"/>
    <property type="project" value="InterPro"/>
</dbReference>
<dbReference type="InterPro" id="IPR001333">
    <property type="entry name" value="Peptidase_M32_Taq"/>
</dbReference>
<dbReference type="InterPro" id="IPR011977">
    <property type="entry name" value="Pept_M3B_clade3"/>
</dbReference>
<dbReference type="GO" id="GO:0004181">
    <property type="term" value="F:metallocarboxypeptidase activity"/>
    <property type="evidence" value="ECO:0007669"/>
    <property type="project" value="InterPro"/>
</dbReference>
<dbReference type="GO" id="GO:0046872">
    <property type="term" value="F:metal ion binding"/>
    <property type="evidence" value="ECO:0007669"/>
    <property type="project" value="UniProtKB-UniRule"/>
</dbReference>
<gene>
    <name evidence="9" type="ORF">CYL18_01665</name>
</gene>
<name>A0A2S7N3N5_9BACI</name>
<keyword evidence="4 6" id="KW-0862">Zinc</keyword>
<dbReference type="PANTHER" id="PTHR34217:SF1">
    <property type="entry name" value="CARBOXYPEPTIDASE 1"/>
    <property type="match status" value="1"/>
</dbReference>
<comment type="similarity">
    <text evidence="6">Belongs to the peptidase M3 family.</text>
</comment>
<dbReference type="GO" id="GO:0006508">
    <property type="term" value="P:proteolysis"/>
    <property type="evidence" value="ECO:0007669"/>
    <property type="project" value="UniProtKB-KW"/>
</dbReference>
<dbReference type="EMBL" id="PKOZ01000001">
    <property type="protein sequence ID" value="PQD96628.1"/>
    <property type="molecule type" value="Genomic_DNA"/>
</dbReference>
<evidence type="ECO:0000256" key="5">
    <source>
        <dbReference type="ARBA" id="ARBA00023049"/>
    </source>
</evidence>